<name>A0A5C5FJP5_9BASI</name>
<proteinExistence type="predicted"/>
<protein>
    <recommendedName>
        <fullName evidence="3">Reverse transcriptase</fullName>
    </recommendedName>
</protein>
<organism evidence="1 2">
    <name type="scientific">Rhodotorula diobovata</name>
    <dbReference type="NCBI Taxonomy" id="5288"/>
    <lineage>
        <taxon>Eukaryota</taxon>
        <taxon>Fungi</taxon>
        <taxon>Dikarya</taxon>
        <taxon>Basidiomycota</taxon>
        <taxon>Pucciniomycotina</taxon>
        <taxon>Microbotryomycetes</taxon>
        <taxon>Sporidiobolales</taxon>
        <taxon>Sporidiobolaceae</taxon>
        <taxon>Rhodotorula</taxon>
    </lineage>
</organism>
<dbReference type="EMBL" id="SOZI01000293">
    <property type="protein sequence ID" value="TNY16948.1"/>
    <property type="molecule type" value="Genomic_DNA"/>
</dbReference>
<dbReference type="OrthoDB" id="412006at2759"/>
<evidence type="ECO:0008006" key="3">
    <source>
        <dbReference type="Google" id="ProtNLM"/>
    </source>
</evidence>
<dbReference type="AlphaFoldDB" id="A0A5C5FJP5"/>
<sequence>MDKKSLWAAVKKAAAGRTAWDILAPHLVPLYAASLALSHLPRSWRDCTGVVLRKPKKPDYSEKKAYRLIAFEQCVAKVLEAVVARRLSHLGKRGLWPVEHRHGNIVVGVALNVAKAFP</sequence>
<gene>
    <name evidence="1" type="ORF">DMC30DRAFT_420285</name>
</gene>
<dbReference type="Proteomes" id="UP000311382">
    <property type="component" value="Unassembled WGS sequence"/>
</dbReference>
<accession>A0A5C5FJP5</accession>
<keyword evidence="2" id="KW-1185">Reference proteome</keyword>
<evidence type="ECO:0000313" key="1">
    <source>
        <dbReference type="EMBL" id="TNY16948.1"/>
    </source>
</evidence>
<comment type="caution">
    <text evidence="1">The sequence shown here is derived from an EMBL/GenBank/DDBJ whole genome shotgun (WGS) entry which is preliminary data.</text>
</comment>
<evidence type="ECO:0000313" key="2">
    <source>
        <dbReference type="Proteomes" id="UP000311382"/>
    </source>
</evidence>
<dbReference type="STRING" id="5288.A0A5C5FJP5"/>
<reference evidence="1 2" key="1">
    <citation type="submission" date="2019-03" db="EMBL/GenBank/DDBJ databases">
        <title>Rhodosporidium diobovatum UCD-FST 08-225 genome sequencing, assembly, and annotation.</title>
        <authorList>
            <person name="Fakankun I.U."/>
            <person name="Fristensky B."/>
            <person name="Levin D.B."/>
        </authorList>
    </citation>
    <scope>NUCLEOTIDE SEQUENCE [LARGE SCALE GENOMIC DNA]</scope>
    <source>
        <strain evidence="1 2">UCD-FST 08-225</strain>
    </source>
</reference>